<accession>A0A517S7G9</accession>
<dbReference type="AlphaFoldDB" id="A0A517S7G9"/>
<protein>
    <recommendedName>
        <fullName evidence="3">Carboxypeptidase regulatory-like domain-containing protein</fullName>
    </recommendedName>
</protein>
<dbReference type="Proteomes" id="UP000315700">
    <property type="component" value="Chromosome"/>
</dbReference>
<organism evidence="1 2">
    <name type="scientific">Caulifigura coniformis</name>
    <dbReference type="NCBI Taxonomy" id="2527983"/>
    <lineage>
        <taxon>Bacteria</taxon>
        <taxon>Pseudomonadati</taxon>
        <taxon>Planctomycetota</taxon>
        <taxon>Planctomycetia</taxon>
        <taxon>Planctomycetales</taxon>
        <taxon>Planctomycetaceae</taxon>
        <taxon>Caulifigura</taxon>
    </lineage>
</organism>
<dbReference type="EMBL" id="CP036271">
    <property type="protein sequence ID" value="QDT52055.1"/>
    <property type="molecule type" value="Genomic_DNA"/>
</dbReference>
<proteinExistence type="predicted"/>
<reference evidence="1 2" key="1">
    <citation type="submission" date="2019-02" db="EMBL/GenBank/DDBJ databases">
        <title>Deep-cultivation of Planctomycetes and their phenomic and genomic characterization uncovers novel biology.</title>
        <authorList>
            <person name="Wiegand S."/>
            <person name="Jogler M."/>
            <person name="Boedeker C."/>
            <person name="Pinto D."/>
            <person name="Vollmers J."/>
            <person name="Rivas-Marin E."/>
            <person name="Kohn T."/>
            <person name="Peeters S.H."/>
            <person name="Heuer A."/>
            <person name="Rast P."/>
            <person name="Oberbeckmann S."/>
            <person name="Bunk B."/>
            <person name="Jeske O."/>
            <person name="Meyerdierks A."/>
            <person name="Storesund J.E."/>
            <person name="Kallscheuer N."/>
            <person name="Luecker S."/>
            <person name="Lage O.M."/>
            <person name="Pohl T."/>
            <person name="Merkel B.J."/>
            <person name="Hornburger P."/>
            <person name="Mueller R.-W."/>
            <person name="Bruemmer F."/>
            <person name="Labrenz M."/>
            <person name="Spormann A.M."/>
            <person name="Op den Camp H."/>
            <person name="Overmann J."/>
            <person name="Amann R."/>
            <person name="Jetten M.S.M."/>
            <person name="Mascher T."/>
            <person name="Medema M.H."/>
            <person name="Devos D.P."/>
            <person name="Kaster A.-K."/>
            <person name="Ovreas L."/>
            <person name="Rohde M."/>
            <person name="Galperin M.Y."/>
            <person name="Jogler C."/>
        </authorList>
    </citation>
    <scope>NUCLEOTIDE SEQUENCE [LARGE SCALE GENOMIC DNA]</scope>
    <source>
        <strain evidence="1 2">Pan44</strain>
    </source>
</reference>
<dbReference type="RefSeq" id="WP_145026039.1">
    <property type="nucleotide sequence ID" value="NZ_CP036271.1"/>
</dbReference>
<gene>
    <name evidence="1" type="ORF">Pan44_00630</name>
</gene>
<keyword evidence="2" id="KW-1185">Reference proteome</keyword>
<name>A0A517S7G9_9PLAN</name>
<dbReference type="PROSITE" id="PS51257">
    <property type="entry name" value="PROKAR_LIPOPROTEIN"/>
    <property type="match status" value="1"/>
</dbReference>
<dbReference type="KEGG" id="ccos:Pan44_00630"/>
<evidence type="ECO:0000313" key="2">
    <source>
        <dbReference type="Proteomes" id="UP000315700"/>
    </source>
</evidence>
<evidence type="ECO:0008006" key="3">
    <source>
        <dbReference type="Google" id="ProtNLM"/>
    </source>
</evidence>
<dbReference type="OrthoDB" id="285058at2"/>
<evidence type="ECO:0000313" key="1">
    <source>
        <dbReference type="EMBL" id="QDT52055.1"/>
    </source>
</evidence>
<sequence>MRHSVCFLLLVSCVLIGCGGADQPSGRLTVYPVGGTVLYKGRPVGAADVTFICAEKDKSAFGRTDEQGKFRLTTYSSNDGAVEGKHVVVVSKIAPPVQTSPQYEPEDPRYDPVAVEKAALRVPVKNDLPAKYMDAKKSDLIVVVNADGNSEDLKLELKD</sequence>
<dbReference type="InParanoid" id="A0A517S7G9"/>